<dbReference type="HOGENOM" id="CLU_2350142_0_0_1"/>
<evidence type="ECO:0000313" key="2">
    <source>
        <dbReference type="Proteomes" id="UP000006038"/>
    </source>
</evidence>
<reference evidence="1" key="1">
    <citation type="submission" date="2015-06" db="UniProtKB">
        <authorList>
            <consortium name="EnsemblPlants"/>
        </authorList>
    </citation>
    <scope>IDENTIFICATION</scope>
</reference>
<accession>J3KV84</accession>
<dbReference type="AlphaFoldDB" id="J3KV84"/>
<proteinExistence type="predicted"/>
<sequence length="97" mass="10310">MATFEGLLGGEAERGSILLSHPLPIVPNNMNGSKHAGVSDFLMVDRRQGVVLCVEGCCMAVTSEFNDCSLAREGSLIPDESLAFWLAMTSPAASFFS</sequence>
<dbReference type="Proteomes" id="UP000006038">
    <property type="component" value="Unassembled WGS sequence"/>
</dbReference>
<dbReference type="Gramene" id="OB0126G10010.1">
    <property type="protein sequence ID" value="OB0126G10010.1"/>
    <property type="gene ID" value="OB0126G10010"/>
</dbReference>
<dbReference type="EnsemblPlants" id="OB0126G10010.1">
    <property type="protein sequence ID" value="OB0126G10010.1"/>
    <property type="gene ID" value="OB0126G10010"/>
</dbReference>
<evidence type="ECO:0000313" key="1">
    <source>
        <dbReference type="EnsemblPlants" id="OB0126G10010.1"/>
    </source>
</evidence>
<protein>
    <submittedName>
        <fullName evidence="1">Uncharacterized protein</fullName>
    </submittedName>
</protein>
<organism evidence="1">
    <name type="scientific">Oryza brachyantha</name>
    <name type="common">malo sina</name>
    <dbReference type="NCBI Taxonomy" id="4533"/>
    <lineage>
        <taxon>Eukaryota</taxon>
        <taxon>Viridiplantae</taxon>
        <taxon>Streptophyta</taxon>
        <taxon>Embryophyta</taxon>
        <taxon>Tracheophyta</taxon>
        <taxon>Spermatophyta</taxon>
        <taxon>Magnoliopsida</taxon>
        <taxon>Liliopsida</taxon>
        <taxon>Poales</taxon>
        <taxon>Poaceae</taxon>
        <taxon>BOP clade</taxon>
        <taxon>Oryzoideae</taxon>
        <taxon>Oryzeae</taxon>
        <taxon>Oryzinae</taxon>
        <taxon>Oryza</taxon>
    </lineage>
</organism>
<name>J3KV84_ORYBR</name>
<keyword evidence="2" id="KW-1185">Reference proteome</keyword>